<accession>A0A9D1GPA4</accession>
<dbReference type="InterPro" id="IPR025455">
    <property type="entry name" value="DUF4276"/>
</dbReference>
<keyword evidence="1" id="KW-0472">Membrane</keyword>
<protein>
    <submittedName>
        <fullName evidence="2">DUF4276 family protein</fullName>
    </submittedName>
</protein>
<name>A0A9D1GPA4_9BACT</name>
<feature type="transmembrane region" description="Helical" evidence="1">
    <location>
        <begin position="20"/>
        <end position="38"/>
    </location>
</feature>
<keyword evidence="1" id="KW-1133">Transmembrane helix</keyword>
<evidence type="ECO:0000313" key="3">
    <source>
        <dbReference type="Proteomes" id="UP000886881"/>
    </source>
</evidence>
<dbReference type="Pfam" id="PF14103">
    <property type="entry name" value="DUF4276"/>
    <property type="match status" value="1"/>
</dbReference>
<gene>
    <name evidence="2" type="ORF">IAC35_08215</name>
</gene>
<comment type="caution">
    <text evidence="2">The sequence shown here is derived from an EMBL/GenBank/DDBJ whole genome shotgun (WGS) entry which is preliminary data.</text>
</comment>
<dbReference type="Proteomes" id="UP000886881">
    <property type="component" value="Unassembled WGS sequence"/>
</dbReference>
<keyword evidence="1" id="KW-0812">Transmembrane</keyword>
<reference evidence="2" key="1">
    <citation type="submission" date="2020-10" db="EMBL/GenBank/DDBJ databases">
        <authorList>
            <person name="Gilroy R."/>
        </authorList>
    </citation>
    <scope>NUCLEOTIDE SEQUENCE</scope>
    <source>
        <strain evidence="2">ChiHecec2B26-709</strain>
    </source>
</reference>
<sequence length="219" mass="24990">MKRVYVIVEGQTEQEFVRSVIAPFLGAAGILSVTPILIKTSDTGRGGFVDYDHLRRKTVMPLLASRHDNFIVTTFVDFFRIPCSLPKFEDCMRKKDDTSRASAMENAIDEDVNDRRFFSYIQLHEFEALLFSDNAGFEYYFDPAESNKTAEIVSSFETPEDINSTPEGAPSKRLLAIKPDYNKVIEGNLIALQVGIDLIMRRCPRFRAWMEKIKTRASL</sequence>
<reference evidence="2" key="2">
    <citation type="journal article" date="2021" name="PeerJ">
        <title>Extensive microbial diversity within the chicken gut microbiome revealed by metagenomics and culture.</title>
        <authorList>
            <person name="Gilroy R."/>
            <person name="Ravi A."/>
            <person name="Getino M."/>
            <person name="Pursley I."/>
            <person name="Horton D.L."/>
            <person name="Alikhan N.F."/>
            <person name="Baker D."/>
            <person name="Gharbi K."/>
            <person name="Hall N."/>
            <person name="Watson M."/>
            <person name="Adriaenssens E.M."/>
            <person name="Foster-Nyarko E."/>
            <person name="Jarju S."/>
            <person name="Secka A."/>
            <person name="Antonio M."/>
            <person name="Oren A."/>
            <person name="Chaudhuri R.R."/>
            <person name="La Ragione R."/>
            <person name="Hildebrand F."/>
            <person name="Pallen M.J."/>
        </authorList>
    </citation>
    <scope>NUCLEOTIDE SEQUENCE</scope>
    <source>
        <strain evidence="2">ChiHecec2B26-709</strain>
    </source>
</reference>
<dbReference type="EMBL" id="DVLC01000145">
    <property type="protein sequence ID" value="HIT47820.1"/>
    <property type="molecule type" value="Genomic_DNA"/>
</dbReference>
<proteinExistence type="predicted"/>
<evidence type="ECO:0000313" key="2">
    <source>
        <dbReference type="EMBL" id="HIT47820.1"/>
    </source>
</evidence>
<evidence type="ECO:0000256" key="1">
    <source>
        <dbReference type="SAM" id="Phobius"/>
    </source>
</evidence>
<dbReference type="AlphaFoldDB" id="A0A9D1GPA4"/>
<organism evidence="2 3">
    <name type="scientific">Candidatus Cryptobacteroides merdipullorum</name>
    <dbReference type="NCBI Taxonomy" id="2840771"/>
    <lineage>
        <taxon>Bacteria</taxon>
        <taxon>Pseudomonadati</taxon>
        <taxon>Bacteroidota</taxon>
        <taxon>Bacteroidia</taxon>
        <taxon>Bacteroidales</taxon>
        <taxon>Candidatus Cryptobacteroides</taxon>
    </lineage>
</organism>